<proteinExistence type="predicted"/>
<feature type="transmembrane region" description="Helical" evidence="1">
    <location>
        <begin position="68"/>
        <end position="89"/>
    </location>
</feature>
<dbReference type="Proteomes" id="UP001501508">
    <property type="component" value="Unassembled WGS sequence"/>
</dbReference>
<feature type="transmembrane region" description="Helical" evidence="1">
    <location>
        <begin position="24"/>
        <end position="48"/>
    </location>
</feature>
<dbReference type="RefSeq" id="WP_345033089.1">
    <property type="nucleotide sequence ID" value="NZ_BAABEY010000036.1"/>
</dbReference>
<reference evidence="3" key="1">
    <citation type="journal article" date="2019" name="Int. J. Syst. Evol. Microbiol.">
        <title>The Global Catalogue of Microorganisms (GCM) 10K type strain sequencing project: providing services to taxonomists for standard genome sequencing and annotation.</title>
        <authorList>
            <consortium name="The Broad Institute Genomics Platform"/>
            <consortium name="The Broad Institute Genome Sequencing Center for Infectious Disease"/>
            <person name="Wu L."/>
            <person name="Ma J."/>
        </authorList>
    </citation>
    <scope>NUCLEOTIDE SEQUENCE [LARGE SCALE GENOMIC DNA]</scope>
    <source>
        <strain evidence="3">JCM 31920</strain>
    </source>
</reference>
<keyword evidence="1" id="KW-0812">Transmembrane</keyword>
<evidence type="ECO:0000313" key="2">
    <source>
        <dbReference type="EMBL" id="GAA4447842.1"/>
    </source>
</evidence>
<organism evidence="2 3">
    <name type="scientific">Ravibacter arvi</name>
    <dbReference type="NCBI Taxonomy" id="2051041"/>
    <lineage>
        <taxon>Bacteria</taxon>
        <taxon>Pseudomonadati</taxon>
        <taxon>Bacteroidota</taxon>
        <taxon>Cytophagia</taxon>
        <taxon>Cytophagales</taxon>
        <taxon>Spirosomataceae</taxon>
        <taxon>Ravibacter</taxon>
    </lineage>
</organism>
<dbReference type="EMBL" id="BAABEY010000036">
    <property type="protein sequence ID" value="GAA4447842.1"/>
    <property type="molecule type" value="Genomic_DNA"/>
</dbReference>
<comment type="caution">
    <text evidence="2">The sequence shown here is derived from an EMBL/GenBank/DDBJ whole genome shotgun (WGS) entry which is preliminary data.</text>
</comment>
<evidence type="ECO:0000313" key="3">
    <source>
        <dbReference type="Proteomes" id="UP001501508"/>
    </source>
</evidence>
<keyword evidence="3" id="KW-1185">Reference proteome</keyword>
<evidence type="ECO:0000256" key="1">
    <source>
        <dbReference type="SAM" id="Phobius"/>
    </source>
</evidence>
<feature type="transmembrane region" description="Helical" evidence="1">
    <location>
        <begin position="109"/>
        <end position="129"/>
    </location>
</feature>
<feature type="transmembrane region" description="Helical" evidence="1">
    <location>
        <begin position="135"/>
        <end position="152"/>
    </location>
</feature>
<keyword evidence="1" id="KW-1133">Transmembrane helix</keyword>
<keyword evidence="1" id="KW-0472">Membrane</keyword>
<feature type="transmembrane region" description="Helical" evidence="1">
    <location>
        <begin position="159"/>
        <end position="176"/>
    </location>
</feature>
<protein>
    <submittedName>
        <fullName evidence="2">Uncharacterized protein</fullName>
    </submittedName>
</protein>
<gene>
    <name evidence="2" type="ORF">GCM10023091_43440</name>
</gene>
<accession>A0ABP8MDP8</accession>
<name>A0ABP8MDP8_9BACT</name>
<sequence length="205" mass="22700">MRDKKDYIQDINEIRSMMERTSKFLSLAGWAGIMAGFYALIGAFTAYYFLGLTPEVLATRVSPAGTNWLQLVLTGLVVLALAVGTAVYFSAEKASRRGERLWNSTSRRLLLQMSVPLVAGGLLVLILMSQGYVGLAAPLTLVFYGLALYNAGNFTYPEIRFLGILQIALGLLSTCFVPLGLFFWATGFGVLHIVYGIYIHYKYER</sequence>